<dbReference type="Proteomes" id="UP001222087">
    <property type="component" value="Chromosome"/>
</dbReference>
<feature type="compositionally biased region" description="Basic and acidic residues" evidence="1">
    <location>
        <begin position="14"/>
        <end position="23"/>
    </location>
</feature>
<feature type="region of interest" description="Disordered" evidence="1">
    <location>
        <begin position="1"/>
        <end position="53"/>
    </location>
</feature>
<accession>A0ABY8ATE4</accession>
<evidence type="ECO:0000313" key="2">
    <source>
        <dbReference type="EMBL" id="WED43051.1"/>
    </source>
</evidence>
<evidence type="ECO:0000256" key="1">
    <source>
        <dbReference type="SAM" id="MobiDB-lite"/>
    </source>
</evidence>
<dbReference type="RefSeq" id="WP_275088865.1">
    <property type="nucleotide sequence ID" value="NZ_CP119078.1"/>
</dbReference>
<feature type="region of interest" description="Disordered" evidence="1">
    <location>
        <begin position="130"/>
        <end position="181"/>
    </location>
</feature>
<name>A0ABY8ATE4_9GAMM</name>
<sequence length="181" mass="20581">MKQEFEVTPLEDTPTPKKEDENKTQTPQEAPKAKPTPSSAKEEEDRKKKEDLQQQMMDDLVKFAKDFNNWLYGKFYKMLGDEFDKGLRSLKDSFSNTPEVKAVKDKENVEENNLLEDENEDLDNELDDEIEMQELSSMSPIEDTTSKSSTKGLETLSTGTMTAEGPKSEDLQQVAKTSLNS</sequence>
<feature type="compositionally biased region" description="Polar residues" evidence="1">
    <location>
        <begin position="134"/>
        <end position="161"/>
    </location>
</feature>
<keyword evidence="3" id="KW-1185">Reference proteome</keyword>
<protein>
    <submittedName>
        <fullName evidence="2">Uncharacterized protein</fullName>
    </submittedName>
</protein>
<proteinExistence type="predicted"/>
<evidence type="ECO:0000313" key="3">
    <source>
        <dbReference type="Proteomes" id="UP001222087"/>
    </source>
</evidence>
<reference evidence="2 3" key="1">
    <citation type="submission" date="2023-02" db="EMBL/GenBank/DDBJ databases">
        <title>Genome Sequence of L. cardiaca H63T.</title>
        <authorList>
            <person name="Lopez A.E."/>
            <person name="Cianciotto N.P."/>
        </authorList>
    </citation>
    <scope>NUCLEOTIDE SEQUENCE [LARGE SCALE GENOMIC DNA]</scope>
    <source>
        <strain evidence="2 3">H63</strain>
    </source>
</reference>
<dbReference type="EMBL" id="CP119078">
    <property type="protein sequence ID" value="WED43051.1"/>
    <property type="molecule type" value="Genomic_DNA"/>
</dbReference>
<feature type="compositionally biased region" description="Basic and acidic residues" evidence="1">
    <location>
        <begin position="40"/>
        <end position="52"/>
    </location>
</feature>
<gene>
    <name evidence="2" type="ORF">PXX05_14310</name>
</gene>
<organism evidence="2 3">
    <name type="scientific">Legionella cardiaca</name>
    <dbReference type="NCBI Taxonomy" id="1071983"/>
    <lineage>
        <taxon>Bacteria</taxon>
        <taxon>Pseudomonadati</taxon>
        <taxon>Pseudomonadota</taxon>
        <taxon>Gammaproteobacteria</taxon>
        <taxon>Legionellales</taxon>
        <taxon>Legionellaceae</taxon>
        <taxon>Legionella</taxon>
    </lineage>
</organism>